<evidence type="ECO:0008006" key="3">
    <source>
        <dbReference type="Google" id="ProtNLM"/>
    </source>
</evidence>
<reference evidence="1 2" key="1">
    <citation type="journal article" date="2022" name="G3 (Bethesda)">
        <title>Whole-genome sequence and methylome profiling of the almond [Prunus dulcis (Mill.) D.A. Webb] cultivar 'Nonpareil'.</title>
        <authorList>
            <person name="D'Amico-Willman K.M."/>
            <person name="Ouma W.Z."/>
            <person name="Meulia T."/>
            <person name="Sideli G.M."/>
            <person name="Gradziel T.M."/>
            <person name="Fresnedo-Ramirez J."/>
        </authorList>
    </citation>
    <scope>NUCLEOTIDE SEQUENCE [LARGE SCALE GENOMIC DNA]</scope>
    <source>
        <strain evidence="1">Clone GOH B32 T37-40</strain>
    </source>
</reference>
<keyword evidence="2" id="KW-1185">Reference proteome</keyword>
<dbReference type="AlphaFoldDB" id="A0AAD4ZJ29"/>
<name>A0AAD4ZJ29_PRUDU</name>
<dbReference type="Proteomes" id="UP001054821">
    <property type="component" value="Chromosome 1"/>
</dbReference>
<organism evidence="1 2">
    <name type="scientific">Prunus dulcis</name>
    <name type="common">Almond</name>
    <name type="synonym">Amygdalus dulcis</name>
    <dbReference type="NCBI Taxonomy" id="3755"/>
    <lineage>
        <taxon>Eukaryota</taxon>
        <taxon>Viridiplantae</taxon>
        <taxon>Streptophyta</taxon>
        <taxon>Embryophyta</taxon>
        <taxon>Tracheophyta</taxon>
        <taxon>Spermatophyta</taxon>
        <taxon>Magnoliopsida</taxon>
        <taxon>eudicotyledons</taxon>
        <taxon>Gunneridae</taxon>
        <taxon>Pentapetalae</taxon>
        <taxon>rosids</taxon>
        <taxon>fabids</taxon>
        <taxon>Rosales</taxon>
        <taxon>Rosaceae</taxon>
        <taxon>Amygdaloideae</taxon>
        <taxon>Amygdaleae</taxon>
        <taxon>Prunus</taxon>
    </lineage>
</organism>
<dbReference type="EMBL" id="JAJFAZ020000001">
    <property type="protein sequence ID" value="KAI5347664.1"/>
    <property type="molecule type" value="Genomic_DNA"/>
</dbReference>
<evidence type="ECO:0000313" key="1">
    <source>
        <dbReference type="EMBL" id="KAI5347664.1"/>
    </source>
</evidence>
<dbReference type="InterPro" id="IPR052035">
    <property type="entry name" value="ZnF_BED_domain_contain"/>
</dbReference>
<evidence type="ECO:0000313" key="2">
    <source>
        <dbReference type="Proteomes" id="UP001054821"/>
    </source>
</evidence>
<dbReference type="InterPro" id="IPR012337">
    <property type="entry name" value="RNaseH-like_sf"/>
</dbReference>
<accession>A0AAD4ZJ29</accession>
<dbReference type="SUPFAM" id="SSF53098">
    <property type="entry name" value="Ribonuclease H-like"/>
    <property type="match status" value="1"/>
</dbReference>
<gene>
    <name evidence="1" type="ORF">L3X38_000551</name>
</gene>
<protein>
    <recommendedName>
        <fullName evidence="3">Zinc finger BED domain-containing protein RICESLEEPER 2-like</fullName>
    </recommendedName>
</protein>
<comment type="caution">
    <text evidence="1">The sequence shown here is derived from an EMBL/GenBank/DDBJ whole genome shotgun (WGS) entry which is preliminary data.</text>
</comment>
<proteinExistence type="predicted"/>
<sequence length="193" mass="22469">MAPWRNGSLVLGGKYMHVRCCAHIVNLIVQNDLKKLEKSVLSIRNVVRRVRSYPQRLKDFKACVLKEQIECKRLVVLDVPTRWNSTYMMLDAALKFKKAFVRMIEEDDGPFMSWFSEKELVDEDKVVASHKPKKKVGPPTNEDWNNALTFVNFLKIFYDMTLNMNVYLHSASHTTFHDLIVMEGEIDDLFLGE</sequence>
<dbReference type="PANTHER" id="PTHR46481">
    <property type="entry name" value="ZINC FINGER BED DOMAIN-CONTAINING PROTEIN 4"/>
    <property type="match status" value="1"/>
</dbReference>
<dbReference type="PANTHER" id="PTHR46481:SF2">
    <property type="entry name" value="BED-TYPE DOMAIN-CONTAINING PROTEIN"/>
    <property type="match status" value="1"/>
</dbReference>